<dbReference type="EMBL" id="KB206946">
    <property type="protein sequence ID" value="ELP86639.1"/>
    <property type="molecule type" value="Genomic_DNA"/>
</dbReference>
<keyword evidence="2" id="KW-1185">Reference proteome</keyword>
<evidence type="ECO:0000313" key="1">
    <source>
        <dbReference type="EMBL" id="ELP86639.1"/>
    </source>
</evidence>
<dbReference type="SUPFAM" id="SSF69322">
    <property type="entry name" value="Tricorn protease domain 2"/>
    <property type="match status" value="1"/>
</dbReference>
<name>A0A0A1TYR5_ENTIV</name>
<dbReference type="KEGG" id="eiv:EIN_092040"/>
<dbReference type="AlphaFoldDB" id="A0A0A1TYR5"/>
<sequence length="424" mass="49346">MYSSKHDFTFEKLNITNTKKVEVPFFEPNSYKIKVKSFCLEMTETDVRRVIVFWKYKGTNTCTNCFFYYDEESKMEECFSAFNYRGIVRNVFADYANHTFKLTFIIENGFVYRIYYHIGKKEPLTVQRFTQNVDSSQRPINIFEEDIVLRNILGQKLGYIFENEIRLYTDDRFNDIKEPSLVHIKTIETNELLCCTSKFYITGYNTTKSPKGVFGFITNRTLCGFELRKWTDSEPLAHFSVAQSVINNVTFNEVKGLIACSDENGSYFYVMKYEANKGDVPKIHLQTTYYRGLTKAKIQQLFITEDGKILIAVSGRSVRAIPIPENSTGQFVDEKNIVTITFNKEMDISVCTLKQTENIYTFVISTEMGIYLALISLDAKPNVLMGEETKLEGMMYSREASTIIGEYKFYDDQDNKEKKYFAKF</sequence>
<dbReference type="RefSeq" id="XP_004185985.1">
    <property type="nucleotide sequence ID" value="XM_004185937.1"/>
</dbReference>
<gene>
    <name evidence="1" type="ORF">EIN_092040</name>
</gene>
<dbReference type="OrthoDB" id="28466at2759"/>
<reference evidence="1 2" key="1">
    <citation type="submission" date="2012-10" db="EMBL/GenBank/DDBJ databases">
        <authorList>
            <person name="Zafar N."/>
            <person name="Inman J."/>
            <person name="Hall N."/>
            <person name="Lorenzi H."/>
            <person name="Caler E."/>
        </authorList>
    </citation>
    <scope>NUCLEOTIDE SEQUENCE [LARGE SCALE GENOMIC DNA]</scope>
    <source>
        <strain evidence="1 2">IP1</strain>
    </source>
</reference>
<evidence type="ECO:0000313" key="2">
    <source>
        <dbReference type="Proteomes" id="UP000014680"/>
    </source>
</evidence>
<accession>A0A0A1TYR5</accession>
<protein>
    <submittedName>
        <fullName evidence="1">Uncharacterized protein</fullName>
    </submittedName>
</protein>
<dbReference type="VEuPathDB" id="AmoebaDB:EIN_092040"/>
<dbReference type="GeneID" id="14885634"/>
<organism evidence="1 2">
    <name type="scientific">Entamoeba invadens IP1</name>
    <dbReference type="NCBI Taxonomy" id="370355"/>
    <lineage>
        <taxon>Eukaryota</taxon>
        <taxon>Amoebozoa</taxon>
        <taxon>Evosea</taxon>
        <taxon>Archamoebae</taxon>
        <taxon>Mastigamoebida</taxon>
        <taxon>Entamoebidae</taxon>
        <taxon>Entamoeba</taxon>
    </lineage>
</organism>
<dbReference type="OMA" id="ESKMEEC"/>
<dbReference type="Proteomes" id="UP000014680">
    <property type="component" value="Unassembled WGS sequence"/>
</dbReference>
<proteinExistence type="predicted"/>